<comment type="caution">
    <text evidence="2">The sequence shown here is derived from an EMBL/GenBank/DDBJ whole genome shotgun (WGS) entry which is preliminary data.</text>
</comment>
<keyword evidence="1" id="KW-0812">Transmembrane</keyword>
<dbReference type="STRING" id="1121927.GOHSU_14_01210"/>
<evidence type="ECO:0000313" key="2">
    <source>
        <dbReference type="EMBL" id="GAC56954.1"/>
    </source>
</evidence>
<dbReference type="AlphaFoldDB" id="L7L7S3"/>
<keyword evidence="1" id="KW-0472">Membrane</keyword>
<feature type="transmembrane region" description="Helical" evidence="1">
    <location>
        <begin position="104"/>
        <end position="123"/>
    </location>
</feature>
<evidence type="ECO:0000313" key="3">
    <source>
        <dbReference type="Proteomes" id="UP000053405"/>
    </source>
</evidence>
<name>L7L7S3_9ACTN</name>
<reference evidence="2 3" key="1">
    <citation type="submission" date="2012-12" db="EMBL/GenBank/DDBJ databases">
        <title>Whole genome shotgun sequence of Gordonia hirsuta NBRC 16056.</title>
        <authorList>
            <person name="Isaki-Nakamura S."/>
            <person name="Hosoyama A."/>
            <person name="Tsuchikane K."/>
            <person name="Katsumata H."/>
            <person name="Baba S."/>
            <person name="Yamazaki S."/>
            <person name="Fujita N."/>
        </authorList>
    </citation>
    <scope>NUCLEOTIDE SEQUENCE [LARGE SCALE GENOMIC DNA]</scope>
    <source>
        <strain evidence="2 3">NBRC 16056</strain>
    </source>
</reference>
<dbReference type="Proteomes" id="UP000053405">
    <property type="component" value="Unassembled WGS sequence"/>
</dbReference>
<feature type="transmembrane region" description="Helical" evidence="1">
    <location>
        <begin position="130"/>
        <end position="148"/>
    </location>
</feature>
<accession>L7L7S3</accession>
<gene>
    <name evidence="2" type="ORF">GOHSU_14_01210</name>
</gene>
<proteinExistence type="predicted"/>
<protein>
    <submittedName>
        <fullName evidence="2">Uncharacterized protein</fullName>
    </submittedName>
</protein>
<organism evidence="2 3">
    <name type="scientific">Gordonia hirsuta DSM 44140 = NBRC 16056</name>
    <dbReference type="NCBI Taxonomy" id="1121927"/>
    <lineage>
        <taxon>Bacteria</taxon>
        <taxon>Bacillati</taxon>
        <taxon>Actinomycetota</taxon>
        <taxon>Actinomycetes</taxon>
        <taxon>Mycobacteriales</taxon>
        <taxon>Gordoniaceae</taxon>
        <taxon>Gordonia</taxon>
    </lineage>
</organism>
<dbReference type="RefSeq" id="WP_005938176.1">
    <property type="nucleotide sequence ID" value="NZ_ATVK01000046.1"/>
</dbReference>
<keyword evidence="1" id="KW-1133">Transmembrane helix</keyword>
<dbReference type="EMBL" id="BANT01000014">
    <property type="protein sequence ID" value="GAC56954.1"/>
    <property type="molecule type" value="Genomic_DNA"/>
</dbReference>
<keyword evidence="3" id="KW-1185">Reference proteome</keyword>
<feature type="transmembrane region" description="Helical" evidence="1">
    <location>
        <begin position="168"/>
        <end position="194"/>
    </location>
</feature>
<sequence>MSATSRSSPARPRPAVILLVAMLAAAGLIGGAWGTWTQQDYRVSAAGTTPVAAHVDVTGLGEVAVHWPRPDSNTPEGAAILELWTDAASVTIERELSPAASDTGLWTLAFGVVVAAGAVATVFSRRYGGLAMIAAGLMSTVTAAVAVADPGRMLDDTGSGLDLFPDSTASVGAGLWLTLAGAVLALVVGAVTLLTSFPVRTASTGTPHRR</sequence>
<evidence type="ECO:0000256" key="1">
    <source>
        <dbReference type="SAM" id="Phobius"/>
    </source>
</evidence>